<reference evidence="2 3" key="1">
    <citation type="submission" date="2020-02" db="EMBL/GenBank/DDBJ databases">
        <authorList>
            <person name="Li X.-J."/>
            <person name="Han X.-M."/>
        </authorList>
    </citation>
    <scope>NUCLEOTIDE SEQUENCE [LARGE SCALE GENOMIC DNA]</scope>
    <source>
        <strain evidence="2 3">CCTCC AB 2017055</strain>
    </source>
</reference>
<dbReference type="Pfam" id="PF11706">
    <property type="entry name" value="zf-CGNR"/>
    <property type="match status" value="1"/>
</dbReference>
<comment type="caution">
    <text evidence="2">The sequence shown here is derived from an EMBL/GenBank/DDBJ whole genome shotgun (WGS) entry which is preliminary data.</text>
</comment>
<dbReference type="PANTHER" id="PTHR35525">
    <property type="entry name" value="BLL6575 PROTEIN"/>
    <property type="match status" value="1"/>
</dbReference>
<evidence type="ECO:0000313" key="2">
    <source>
        <dbReference type="EMBL" id="NED99193.1"/>
    </source>
</evidence>
<dbReference type="RefSeq" id="WP_163732658.1">
    <property type="nucleotide sequence ID" value="NZ_JAAGOA010000002.1"/>
</dbReference>
<keyword evidence="3" id="KW-1185">Reference proteome</keyword>
<dbReference type="SUPFAM" id="SSF160904">
    <property type="entry name" value="Jann2411-like"/>
    <property type="match status" value="1"/>
</dbReference>
<dbReference type="InterPro" id="IPR021005">
    <property type="entry name" value="Znf_CGNR"/>
</dbReference>
<organism evidence="2 3">
    <name type="scientific">Phytoactinopolyspora halotolerans</name>
    <dbReference type="NCBI Taxonomy" id="1981512"/>
    <lineage>
        <taxon>Bacteria</taxon>
        <taxon>Bacillati</taxon>
        <taxon>Actinomycetota</taxon>
        <taxon>Actinomycetes</taxon>
        <taxon>Jiangellales</taxon>
        <taxon>Jiangellaceae</taxon>
        <taxon>Phytoactinopolyspora</taxon>
    </lineage>
</organism>
<dbReference type="Gene3D" id="1.10.3300.10">
    <property type="entry name" value="Jann2411-like domain"/>
    <property type="match status" value="1"/>
</dbReference>
<protein>
    <recommendedName>
        <fullName evidence="1">Zinc finger CGNR domain-containing protein</fullName>
    </recommendedName>
</protein>
<dbReference type="PANTHER" id="PTHR35525:SF3">
    <property type="entry name" value="BLL6575 PROTEIN"/>
    <property type="match status" value="1"/>
</dbReference>
<proteinExistence type="predicted"/>
<dbReference type="Proteomes" id="UP000475214">
    <property type="component" value="Unassembled WGS sequence"/>
</dbReference>
<feature type="domain" description="Zinc finger CGNR" evidence="1">
    <location>
        <begin position="140"/>
        <end position="180"/>
    </location>
</feature>
<evidence type="ECO:0000259" key="1">
    <source>
        <dbReference type="Pfam" id="PF11706"/>
    </source>
</evidence>
<name>A0A6L9S3H0_9ACTN</name>
<dbReference type="AlphaFoldDB" id="A0A6L9S3H0"/>
<dbReference type="EMBL" id="JAAGOA010000002">
    <property type="protein sequence ID" value="NED99193.1"/>
    <property type="molecule type" value="Genomic_DNA"/>
</dbReference>
<dbReference type="Pfam" id="PF07336">
    <property type="entry name" value="ABATE"/>
    <property type="match status" value="1"/>
</dbReference>
<sequence length="182" mass="19819">MLTGEHLAIDLVNTRSSTPDGEHDVLASAQEFEGWLAAESDRLVPPKAPLTMPELAAVRELRRHIETAIDDVRHGRNVSAGVLEAINDAAQRAPSFVQLTLKDGKPTAGTARAGNELDKIVAQLAEAAVSLLADPKAGTIRTCEGPGCRMIFLPAHPRRRWCSPELCGNRVRVARYYQRHKG</sequence>
<evidence type="ECO:0000313" key="3">
    <source>
        <dbReference type="Proteomes" id="UP000475214"/>
    </source>
</evidence>
<dbReference type="InterPro" id="IPR010852">
    <property type="entry name" value="ABATE"/>
</dbReference>
<dbReference type="InterPro" id="IPR023286">
    <property type="entry name" value="ABATE_dom_sf"/>
</dbReference>
<accession>A0A6L9S3H0</accession>
<gene>
    <name evidence="2" type="ORF">G1H10_03320</name>
</gene>